<dbReference type="SUPFAM" id="SSF81345">
    <property type="entry name" value="ABC transporter involved in vitamin B12 uptake, BtuC"/>
    <property type="match status" value="2"/>
</dbReference>
<dbReference type="EMBL" id="LPZR01000177">
    <property type="protein sequence ID" value="KYO51277.1"/>
    <property type="molecule type" value="Genomic_DNA"/>
</dbReference>
<dbReference type="AlphaFoldDB" id="A0A161Q1I8"/>
<evidence type="ECO:0000256" key="5">
    <source>
        <dbReference type="ARBA" id="ARBA00022692"/>
    </source>
</evidence>
<dbReference type="CDD" id="cd06550">
    <property type="entry name" value="TM_ABC_iron-siderophores_like"/>
    <property type="match status" value="2"/>
</dbReference>
<evidence type="ECO:0000256" key="2">
    <source>
        <dbReference type="ARBA" id="ARBA00007935"/>
    </source>
</evidence>
<feature type="transmembrane region" description="Helical" evidence="8">
    <location>
        <begin position="666"/>
        <end position="683"/>
    </location>
</feature>
<accession>A0A161Q1I8</accession>
<reference evidence="9 10" key="1">
    <citation type="submission" date="2015-12" db="EMBL/GenBank/DDBJ databases">
        <title>Genome sequence of Tistrella mobilis MCCC 1A02139.</title>
        <authorList>
            <person name="Lu L."/>
            <person name="Lai Q."/>
            <person name="Shao Z."/>
            <person name="Qian P."/>
        </authorList>
    </citation>
    <scope>NUCLEOTIDE SEQUENCE [LARGE SCALE GENOMIC DNA]</scope>
    <source>
        <strain evidence="9 10">MCCC 1A02139</strain>
    </source>
</reference>
<dbReference type="InterPro" id="IPR037294">
    <property type="entry name" value="ABC_BtuC-like"/>
</dbReference>
<feature type="transmembrane region" description="Helical" evidence="8">
    <location>
        <begin position="451"/>
        <end position="472"/>
    </location>
</feature>
<evidence type="ECO:0000256" key="4">
    <source>
        <dbReference type="ARBA" id="ARBA00022475"/>
    </source>
</evidence>
<feature type="transmembrane region" description="Helical" evidence="8">
    <location>
        <begin position="478"/>
        <end position="495"/>
    </location>
</feature>
<comment type="subcellular location">
    <subcellularLocation>
        <location evidence="1">Cell membrane</location>
        <topology evidence="1">Multi-pass membrane protein</topology>
    </subcellularLocation>
</comment>
<sequence length="686" mass="70321">MSLALDLPRRRFHPGLLVLLLALPALALALLRLDLTLAPGAWWPAILGPEAGMGAGADVDMAQLLVHYSMLPRVAVSLLAGAALGLAGAVFQQVLRNPIASPMTLGVAAGARLALTLATLWAPALVAVDAAGQAGWGGSGRELVAVAGGGLATLAVFGLAARRGLSPVSLILAGMIVSLYCGALGAALTLLYEPYLTALFIWGGGSLVQQDWQTTLWLLPRLAVCAVLIAAMIRPLTLFELDDEGAAALGLSLGRVRFLALLLAVALAGFVVAAVGVIGFVGLASPALARLAGARRVRDRLLWAPLIGAALLCLTDQLVWFLGEQLPTGAVTALLGAPLLLWMLPRLALGGRPETPPMAAEPGRAPGFLPAAIIGLGILALLVVVALALGRAPSGTVTGQSVWLWSDPLTSDMLRWRWPRVLAAVTAGAAMAAAGCLMQRFTGNAMASPEVLGISGGAAIATVLAGFLLPVVDRPAQILASAAGAVLTLLFIIRLARRSGFGPERVLLAGVAMGALFDAVVVAMLATGDPRATQLLAWMVGSTYVVGPADAVATVFVVAALLALAPLAARWLDILPLGTATARALGVPLHAARLVVLLIAAALSAAATLVIGPLSFVGLIAPHIARLAGFRRVLPQLAAAVIIGAAILVGADWLGRTLLFPRQMPAGLLAALVGGPYFMWLLWRRA</sequence>
<protein>
    <submittedName>
        <fullName evidence="9">Iron ABC transporter</fullName>
    </submittedName>
</protein>
<evidence type="ECO:0000313" key="10">
    <source>
        <dbReference type="Proteomes" id="UP000075787"/>
    </source>
</evidence>
<evidence type="ECO:0000256" key="1">
    <source>
        <dbReference type="ARBA" id="ARBA00004651"/>
    </source>
</evidence>
<keyword evidence="7 8" id="KW-0472">Membrane</keyword>
<dbReference type="RefSeq" id="WP_062766610.1">
    <property type="nucleotide sequence ID" value="NZ_CP121043.1"/>
</dbReference>
<evidence type="ECO:0000256" key="3">
    <source>
        <dbReference type="ARBA" id="ARBA00022448"/>
    </source>
</evidence>
<feature type="transmembrane region" description="Helical" evidence="8">
    <location>
        <begin position="368"/>
        <end position="389"/>
    </location>
</feature>
<keyword evidence="4" id="KW-1003">Cell membrane</keyword>
<feature type="transmembrane region" description="Helical" evidence="8">
    <location>
        <begin position="168"/>
        <end position="192"/>
    </location>
</feature>
<dbReference type="PANTHER" id="PTHR30472:SF37">
    <property type="entry name" value="FE(3+) DICITRATE TRANSPORT SYSTEM PERMEASE PROTEIN FECD-RELATED"/>
    <property type="match status" value="1"/>
</dbReference>
<feature type="transmembrane region" description="Helical" evidence="8">
    <location>
        <begin position="12"/>
        <end position="33"/>
    </location>
</feature>
<dbReference type="Pfam" id="PF01032">
    <property type="entry name" value="FecCD"/>
    <property type="match status" value="2"/>
</dbReference>
<evidence type="ECO:0000256" key="8">
    <source>
        <dbReference type="SAM" id="Phobius"/>
    </source>
</evidence>
<dbReference type="GO" id="GO:0005886">
    <property type="term" value="C:plasma membrane"/>
    <property type="evidence" value="ECO:0007669"/>
    <property type="project" value="UniProtKB-SubCell"/>
</dbReference>
<dbReference type="PANTHER" id="PTHR30472">
    <property type="entry name" value="FERRIC ENTEROBACTIN TRANSPORT SYSTEM PERMEASE PROTEIN"/>
    <property type="match status" value="1"/>
</dbReference>
<dbReference type="InterPro" id="IPR000522">
    <property type="entry name" value="ABC_transptr_permease_BtuC"/>
</dbReference>
<comment type="caution">
    <text evidence="9">The sequence shown here is derived from an EMBL/GenBank/DDBJ whole genome shotgun (WGS) entry which is preliminary data.</text>
</comment>
<keyword evidence="3" id="KW-0813">Transport</keyword>
<keyword evidence="5 8" id="KW-0812">Transmembrane</keyword>
<feature type="transmembrane region" description="Helical" evidence="8">
    <location>
        <begin position="329"/>
        <end position="348"/>
    </location>
</feature>
<dbReference type="Proteomes" id="UP000075787">
    <property type="component" value="Unassembled WGS sequence"/>
</dbReference>
<dbReference type="Gene3D" id="1.10.3470.10">
    <property type="entry name" value="ABC transporter involved in vitamin B12 uptake, BtuC"/>
    <property type="match status" value="2"/>
</dbReference>
<keyword evidence="6 8" id="KW-1133">Transmembrane helix</keyword>
<proteinExistence type="inferred from homology"/>
<feature type="transmembrane region" description="Helical" evidence="8">
    <location>
        <begin position="103"/>
        <end position="123"/>
    </location>
</feature>
<dbReference type="GO" id="GO:0022857">
    <property type="term" value="F:transmembrane transporter activity"/>
    <property type="evidence" value="ECO:0007669"/>
    <property type="project" value="InterPro"/>
</dbReference>
<feature type="transmembrane region" description="Helical" evidence="8">
    <location>
        <begin position="594"/>
        <end position="621"/>
    </location>
</feature>
<feature type="transmembrane region" description="Helical" evidence="8">
    <location>
        <begin position="301"/>
        <end position="323"/>
    </location>
</feature>
<organism evidence="9 10">
    <name type="scientific">Tistrella mobilis</name>
    <dbReference type="NCBI Taxonomy" id="171437"/>
    <lineage>
        <taxon>Bacteria</taxon>
        <taxon>Pseudomonadati</taxon>
        <taxon>Pseudomonadota</taxon>
        <taxon>Alphaproteobacteria</taxon>
        <taxon>Geminicoccales</taxon>
        <taxon>Geminicoccaceae</taxon>
        <taxon>Tistrella</taxon>
    </lineage>
</organism>
<feature type="transmembrane region" description="Helical" evidence="8">
    <location>
        <begin position="551"/>
        <end position="573"/>
    </location>
</feature>
<feature type="transmembrane region" description="Helical" evidence="8">
    <location>
        <begin position="633"/>
        <end position="654"/>
    </location>
</feature>
<comment type="similarity">
    <text evidence="2">Belongs to the binding-protein-dependent transport system permease family. FecCD subfamily.</text>
</comment>
<evidence type="ECO:0000313" key="9">
    <source>
        <dbReference type="EMBL" id="KYO51277.1"/>
    </source>
</evidence>
<feature type="transmembrane region" description="Helical" evidence="8">
    <location>
        <begin position="507"/>
        <end position="526"/>
    </location>
</feature>
<feature type="transmembrane region" description="Helical" evidence="8">
    <location>
        <begin position="70"/>
        <end position="91"/>
    </location>
</feature>
<gene>
    <name evidence="9" type="ORF">AUP44_09650</name>
</gene>
<evidence type="ECO:0000256" key="7">
    <source>
        <dbReference type="ARBA" id="ARBA00023136"/>
    </source>
</evidence>
<feature type="transmembrane region" description="Helical" evidence="8">
    <location>
        <begin position="143"/>
        <end position="161"/>
    </location>
</feature>
<dbReference type="GO" id="GO:0033214">
    <property type="term" value="P:siderophore-iron import into cell"/>
    <property type="evidence" value="ECO:0007669"/>
    <property type="project" value="TreeGrafter"/>
</dbReference>
<dbReference type="NCBIfam" id="NF007866">
    <property type="entry name" value="PRK10577.1-2"/>
    <property type="match status" value="1"/>
</dbReference>
<dbReference type="GeneID" id="97239581"/>
<name>A0A161Q1I8_9PROT</name>
<evidence type="ECO:0000256" key="6">
    <source>
        <dbReference type="ARBA" id="ARBA00022989"/>
    </source>
</evidence>
<feature type="transmembrane region" description="Helical" evidence="8">
    <location>
        <begin position="421"/>
        <end position="439"/>
    </location>
</feature>
<dbReference type="OrthoDB" id="9811721at2"/>